<name>A0AAW9RDV8_9HYPH</name>
<dbReference type="Pfam" id="PF07992">
    <property type="entry name" value="Pyr_redox_2"/>
    <property type="match status" value="1"/>
</dbReference>
<evidence type="ECO:0000256" key="4">
    <source>
        <dbReference type="ARBA" id="ARBA00022630"/>
    </source>
</evidence>
<dbReference type="PANTHER" id="PTHR42917:SF2">
    <property type="entry name" value="2,4-DIENOYL-COA REDUCTASE [(2E)-ENOYL-COA-PRODUCING]"/>
    <property type="match status" value="1"/>
</dbReference>
<dbReference type="Gene3D" id="3.40.50.720">
    <property type="entry name" value="NAD(P)-binding Rossmann-like Domain"/>
    <property type="match status" value="1"/>
</dbReference>
<keyword evidence="7" id="KW-0560">Oxidoreductase</keyword>
<keyword evidence="5" id="KW-0288">FMN</keyword>
<protein>
    <submittedName>
        <fullName evidence="12">FAD-dependent oxidoreductase</fullName>
    </submittedName>
</protein>
<evidence type="ECO:0000256" key="3">
    <source>
        <dbReference type="ARBA" id="ARBA00011048"/>
    </source>
</evidence>
<feature type="domain" description="NADH:flavin oxidoreductase/NADH oxidase N-terminal" evidence="10">
    <location>
        <begin position="7"/>
        <end position="341"/>
    </location>
</feature>
<comment type="caution">
    <text evidence="12">The sequence shown here is derived from an EMBL/GenBank/DDBJ whole genome shotgun (WGS) entry which is preliminary data.</text>
</comment>
<evidence type="ECO:0000256" key="6">
    <source>
        <dbReference type="ARBA" id="ARBA00022723"/>
    </source>
</evidence>
<dbReference type="AlphaFoldDB" id="A0AAW9RDV8"/>
<proteinExistence type="inferred from homology"/>
<keyword evidence="8" id="KW-0408">Iron</keyword>
<evidence type="ECO:0000256" key="5">
    <source>
        <dbReference type="ARBA" id="ARBA00022643"/>
    </source>
</evidence>
<dbReference type="PRINTS" id="PR00368">
    <property type="entry name" value="FADPNR"/>
</dbReference>
<dbReference type="SUPFAM" id="SSF51395">
    <property type="entry name" value="FMN-linked oxidoreductases"/>
    <property type="match status" value="1"/>
</dbReference>
<dbReference type="Gene3D" id="3.20.20.70">
    <property type="entry name" value="Aldolase class I"/>
    <property type="match status" value="1"/>
</dbReference>
<gene>
    <name evidence="12" type="ORF">V3328_03080</name>
</gene>
<evidence type="ECO:0000256" key="1">
    <source>
        <dbReference type="ARBA" id="ARBA00001917"/>
    </source>
</evidence>
<dbReference type="PRINTS" id="PR00411">
    <property type="entry name" value="PNDRDTASEI"/>
</dbReference>
<reference evidence="12 13" key="1">
    <citation type="submission" date="2024-02" db="EMBL/GenBank/DDBJ databases">
        <title>Genome analysis and characterization of Microbaculum marinisediminis sp. nov., isolated from marine sediment.</title>
        <authorList>
            <person name="Du Z.-J."/>
            <person name="Ye Y.-Q."/>
            <person name="Zhang Z.-R."/>
            <person name="Yuan S.-M."/>
            <person name="Zhang X.-Y."/>
        </authorList>
    </citation>
    <scope>NUCLEOTIDE SEQUENCE [LARGE SCALE GENOMIC DNA]</scope>
    <source>
        <strain evidence="12 13">SDUM1044001</strain>
    </source>
</reference>
<evidence type="ECO:0000256" key="8">
    <source>
        <dbReference type="ARBA" id="ARBA00023004"/>
    </source>
</evidence>
<dbReference type="Gene3D" id="3.50.50.60">
    <property type="entry name" value="FAD/NAD(P)-binding domain"/>
    <property type="match status" value="1"/>
</dbReference>
<evidence type="ECO:0000259" key="11">
    <source>
        <dbReference type="Pfam" id="PF07992"/>
    </source>
</evidence>
<dbReference type="GO" id="GO:0046872">
    <property type="term" value="F:metal ion binding"/>
    <property type="evidence" value="ECO:0007669"/>
    <property type="project" value="UniProtKB-KW"/>
</dbReference>
<organism evidence="12 13">
    <name type="scientific">Microbaculum marinum</name>
    <dbReference type="NCBI Taxonomy" id="1764581"/>
    <lineage>
        <taxon>Bacteria</taxon>
        <taxon>Pseudomonadati</taxon>
        <taxon>Pseudomonadota</taxon>
        <taxon>Alphaproteobacteria</taxon>
        <taxon>Hyphomicrobiales</taxon>
        <taxon>Tepidamorphaceae</taxon>
        <taxon>Microbaculum</taxon>
    </lineage>
</organism>
<dbReference type="RefSeq" id="WP_340328166.1">
    <property type="nucleotide sequence ID" value="NZ_JAZHOF010000001.1"/>
</dbReference>
<dbReference type="EMBL" id="JAZHOF010000001">
    <property type="protein sequence ID" value="MEJ8570437.1"/>
    <property type="molecule type" value="Genomic_DNA"/>
</dbReference>
<evidence type="ECO:0000256" key="7">
    <source>
        <dbReference type="ARBA" id="ARBA00023002"/>
    </source>
</evidence>
<accession>A0AAW9RDV8</accession>
<dbReference type="GO" id="GO:0016491">
    <property type="term" value="F:oxidoreductase activity"/>
    <property type="evidence" value="ECO:0007669"/>
    <property type="project" value="UniProtKB-KW"/>
</dbReference>
<dbReference type="InterPro" id="IPR023753">
    <property type="entry name" value="FAD/NAD-binding_dom"/>
</dbReference>
<keyword evidence="6" id="KW-0479">Metal-binding</keyword>
<comment type="similarity">
    <text evidence="3">In the N-terminal section; belongs to the NADH:flavin oxidoreductase/NADH oxidase family.</text>
</comment>
<evidence type="ECO:0000259" key="10">
    <source>
        <dbReference type="Pfam" id="PF00724"/>
    </source>
</evidence>
<dbReference type="GO" id="GO:0010181">
    <property type="term" value="F:FMN binding"/>
    <property type="evidence" value="ECO:0007669"/>
    <property type="project" value="InterPro"/>
</dbReference>
<dbReference type="InterPro" id="IPR051793">
    <property type="entry name" value="NADH:flavin_oxidoreductase"/>
</dbReference>
<dbReference type="InterPro" id="IPR001155">
    <property type="entry name" value="OxRdtase_FMN_N"/>
</dbReference>
<sequence>MTGYEALLRPLRLRQLTLRNRIVSTAHAPGYGVESLPKERYRRYHEEKAKGGIALTMIGGSTAVSPDAVAPFGQLTLAEDRAIPYIRELVDAVHSHGAACFCQISHPGRRGRWDAGSWLPAVGPSRVREPQHRAFPKEMEDWDFERILADYEAAGRRCREAGLDGAELLFAGGHLLLQFLSPAVNLRTDEYGGSLENRLRFALEVIGVVRRGMGDSPVLGIRITADEFLAEGLHQDECIEIARVVAATGAVDYLSVMASQPYDWRSSTYSMPSMAFPLAPYLSMAAAIRAAVAVPVLHAGRILDLATAARAVEEGMIDLVAMTRAQIADPHMVRKLIERRENDIRPCVGANYCINRIYTGGEALCLQNAATGREATMPHVIPPADVKKSIVVVGGGPAGLEAARVCAERGHKVTLIEAEPQVGGQINIATKLGWREALLTIPQWLEGQCRKLDVDMWLGYSADVAMVERFEPDVVVVATGGYPNVGEIEGAEHVLSTWDILGGHIKPGERVLMFDDQGSDSGMSCADYLSQQGIALEVVTPERHLGVETGVTTFPTYLEHLYERRTIISPDLRLRRVEQRGNRLIAVLRNEYTLKEETREVDQVVSDHGTLPDEDLYLSLKPRSRNCGAVDYHALVGGRPQQVASNAEGRYMLFRVGDAIASRNIHAALYDSLRLCKDL</sequence>
<dbReference type="PANTHER" id="PTHR42917">
    <property type="entry name" value="2,4-DIENOYL-COA REDUCTASE"/>
    <property type="match status" value="1"/>
</dbReference>
<evidence type="ECO:0000256" key="2">
    <source>
        <dbReference type="ARBA" id="ARBA00001966"/>
    </source>
</evidence>
<dbReference type="GO" id="GO:0051536">
    <property type="term" value="F:iron-sulfur cluster binding"/>
    <property type="evidence" value="ECO:0007669"/>
    <property type="project" value="UniProtKB-KW"/>
</dbReference>
<feature type="domain" description="FAD/NAD(P)-binding" evidence="11">
    <location>
        <begin position="389"/>
        <end position="497"/>
    </location>
</feature>
<dbReference type="Proteomes" id="UP001378188">
    <property type="component" value="Unassembled WGS sequence"/>
</dbReference>
<dbReference type="InterPro" id="IPR013785">
    <property type="entry name" value="Aldolase_TIM"/>
</dbReference>
<keyword evidence="4" id="KW-0285">Flavoprotein</keyword>
<evidence type="ECO:0000256" key="9">
    <source>
        <dbReference type="ARBA" id="ARBA00023014"/>
    </source>
</evidence>
<evidence type="ECO:0000313" key="12">
    <source>
        <dbReference type="EMBL" id="MEJ8570437.1"/>
    </source>
</evidence>
<dbReference type="SUPFAM" id="SSF51905">
    <property type="entry name" value="FAD/NAD(P)-binding domain"/>
    <property type="match status" value="1"/>
</dbReference>
<keyword evidence="13" id="KW-1185">Reference proteome</keyword>
<dbReference type="Pfam" id="PF00724">
    <property type="entry name" value="Oxidored_FMN"/>
    <property type="match status" value="1"/>
</dbReference>
<comment type="cofactor">
    <cofactor evidence="1">
        <name>FMN</name>
        <dbReference type="ChEBI" id="CHEBI:58210"/>
    </cofactor>
</comment>
<dbReference type="InterPro" id="IPR036188">
    <property type="entry name" value="FAD/NAD-bd_sf"/>
</dbReference>
<comment type="cofactor">
    <cofactor evidence="2">
        <name>[4Fe-4S] cluster</name>
        <dbReference type="ChEBI" id="CHEBI:49883"/>
    </cofactor>
</comment>
<evidence type="ECO:0000313" key="13">
    <source>
        <dbReference type="Proteomes" id="UP001378188"/>
    </source>
</evidence>
<keyword evidence="9" id="KW-0411">Iron-sulfur</keyword>